<evidence type="ECO:0000259" key="2">
    <source>
        <dbReference type="SMART" id="SM00312"/>
    </source>
</evidence>
<feature type="domain" description="PX" evidence="2">
    <location>
        <begin position="125"/>
        <end position="236"/>
    </location>
</feature>
<dbReference type="Gene3D" id="3.30.1520.10">
    <property type="entry name" value="Phox-like domain"/>
    <property type="match status" value="1"/>
</dbReference>
<dbReference type="InterPro" id="IPR036871">
    <property type="entry name" value="PX_dom_sf"/>
</dbReference>
<gene>
    <name evidence="3" type="ORF">PCANC_14909</name>
</gene>
<dbReference type="Pfam" id="PF09325">
    <property type="entry name" value="Vps5"/>
    <property type="match status" value="1"/>
</dbReference>
<dbReference type="SUPFAM" id="SSF64268">
    <property type="entry name" value="PX domain"/>
    <property type="match status" value="1"/>
</dbReference>
<dbReference type="AlphaFoldDB" id="A0A2N5UKH1"/>
<feature type="compositionally biased region" description="Basic residues" evidence="1">
    <location>
        <begin position="106"/>
        <end position="120"/>
    </location>
</feature>
<dbReference type="GO" id="GO:0005829">
    <property type="term" value="C:cytosol"/>
    <property type="evidence" value="ECO:0007669"/>
    <property type="project" value="GOC"/>
</dbReference>
<evidence type="ECO:0000313" key="3">
    <source>
        <dbReference type="EMBL" id="PLW38269.1"/>
    </source>
</evidence>
<dbReference type="GO" id="GO:0030905">
    <property type="term" value="C:retromer, tubulation complex"/>
    <property type="evidence" value="ECO:0007669"/>
    <property type="project" value="TreeGrafter"/>
</dbReference>
<feature type="region of interest" description="Disordered" evidence="1">
    <location>
        <begin position="518"/>
        <end position="586"/>
    </location>
</feature>
<evidence type="ECO:0000313" key="4">
    <source>
        <dbReference type="Proteomes" id="UP000235388"/>
    </source>
</evidence>
<feature type="compositionally biased region" description="Basic and acidic residues" evidence="1">
    <location>
        <begin position="75"/>
        <end position="98"/>
    </location>
</feature>
<dbReference type="InterPro" id="IPR015404">
    <property type="entry name" value="Vps5_C"/>
</dbReference>
<accession>A0A2N5UKH1</accession>
<feature type="region of interest" description="Disordered" evidence="1">
    <location>
        <begin position="629"/>
        <end position="680"/>
    </location>
</feature>
<dbReference type="GO" id="GO:0032266">
    <property type="term" value="F:phosphatidylinositol-3-phosphate binding"/>
    <property type="evidence" value="ECO:0007669"/>
    <property type="project" value="TreeGrafter"/>
</dbReference>
<dbReference type="Proteomes" id="UP000235388">
    <property type="component" value="Unassembled WGS sequence"/>
</dbReference>
<name>A0A2N5UKH1_9BASI</name>
<feature type="compositionally biased region" description="Low complexity" evidence="1">
    <location>
        <begin position="569"/>
        <end position="581"/>
    </location>
</feature>
<dbReference type="GO" id="GO:0042147">
    <property type="term" value="P:retrograde transport, endosome to Golgi"/>
    <property type="evidence" value="ECO:0007669"/>
    <property type="project" value="TreeGrafter"/>
</dbReference>
<dbReference type="InterPro" id="IPR001683">
    <property type="entry name" value="PX_dom"/>
</dbReference>
<dbReference type="GO" id="GO:0005768">
    <property type="term" value="C:endosome"/>
    <property type="evidence" value="ECO:0007669"/>
    <property type="project" value="TreeGrafter"/>
</dbReference>
<dbReference type="OrthoDB" id="9976382at2759"/>
<reference evidence="3 4" key="1">
    <citation type="submission" date="2017-11" db="EMBL/GenBank/DDBJ databases">
        <title>De novo assembly and phasing of dikaryotic genomes from two isolates of Puccinia coronata f. sp. avenae, the causal agent of oat crown rust.</title>
        <authorList>
            <person name="Miller M.E."/>
            <person name="Zhang Y."/>
            <person name="Omidvar V."/>
            <person name="Sperschneider J."/>
            <person name="Schwessinger B."/>
            <person name="Raley C."/>
            <person name="Palmer J.M."/>
            <person name="Garnica D."/>
            <person name="Upadhyaya N."/>
            <person name="Rathjen J."/>
            <person name="Taylor J.M."/>
            <person name="Park R.F."/>
            <person name="Dodds P.N."/>
            <person name="Hirsch C.D."/>
            <person name="Kianian S.F."/>
            <person name="Figueroa M."/>
        </authorList>
    </citation>
    <scope>NUCLEOTIDE SEQUENCE [LARGE SCALE GENOMIC DNA]</scope>
    <source>
        <strain evidence="3">12NC29</strain>
    </source>
</reference>
<dbReference type="InterPro" id="IPR053055">
    <property type="entry name" value="VPS17"/>
</dbReference>
<keyword evidence="4" id="KW-1185">Reference proteome</keyword>
<dbReference type="SMART" id="SM00312">
    <property type="entry name" value="PX"/>
    <property type="match status" value="1"/>
</dbReference>
<proteinExistence type="predicted"/>
<comment type="caution">
    <text evidence="3">The sequence shown here is derived from an EMBL/GenBank/DDBJ whole genome shotgun (WGS) entry which is preliminary data.</text>
</comment>
<evidence type="ECO:0000256" key="1">
    <source>
        <dbReference type="SAM" id="MobiDB-lite"/>
    </source>
</evidence>
<sequence length="743" mass="82504">MDPLSQQETETPKNQNRSNSNSNPFKKLVASPASPSWPSSPLVKPHAVGASATQSPIVWPARPNPPTPTQYQHHPIREPRSPIREPRSPIREPRRPTHELPPPSHSHSHSLHHHHHHPVIHRPDKPLTKIRVTGIERNRRDSYIKFDAWSNLTTTRAGHCPNVSRSYKEFLAFHEALVSNNPHTIVPPIPFPNTSAPSPADDDRLVASAFQQFFDRLLLNQFLRTDDELRIFLESDFGYTPQTKTKKRSITSGSGWLSKPAVGSSVRTLPSSSIQQHQGASPDTVVSIVEEDELSNAKLQFRLLEDRLVDCCRSVEQLSRSRRTLSQALVDLSGRVVQFSTTESHGALAEGLRRLGQTIRAISELESNSAVGYLVTLSDGLSWCSISAKAAKDVLRNRAGVLHEHYTSVKKSIEKRRLIERIKSNTISVSSERVETALDELEEAKKVEEVIAHKAQLISNNLRPSLRTHSELLHDDLLYSLMENARTQLIYEKQILKELERVKPELDAISLRPANVIYGHPSNTTTTAGSGKGFPDAGRQAAYAQSGDSQTATIGRRESGQYLSHQPLAPSSSVPADPSSAIINHHHIRPTPVRTAEVSKTLRVHDRLGQNVDCRQRVDAKSAAASLAHASRASAGRNLGEAPIAQWEPDRPMGTSHTKRPLDAPWKRPTGAPPKLRPLDASMERPVGALCEKRPLDAFKKRPVERPLDASMERPTGALCEKRMEVCEKHPLDAFLEAPNGCF</sequence>
<organism evidence="3 4">
    <name type="scientific">Puccinia coronata f. sp. avenae</name>
    <dbReference type="NCBI Taxonomy" id="200324"/>
    <lineage>
        <taxon>Eukaryota</taxon>
        <taxon>Fungi</taxon>
        <taxon>Dikarya</taxon>
        <taxon>Basidiomycota</taxon>
        <taxon>Pucciniomycotina</taxon>
        <taxon>Pucciniomycetes</taxon>
        <taxon>Pucciniales</taxon>
        <taxon>Pucciniaceae</taxon>
        <taxon>Puccinia</taxon>
    </lineage>
</organism>
<dbReference type="GO" id="GO:0006886">
    <property type="term" value="P:intracellular protein transport"/>
    <property type="evidence" value="ECO:0007669"/>
    <property type="project" value="TreeGrafter"/>
</dbReference>
<dbReference type="PANTHER" id="PTHR47433:SF1">
    <property type="entry name" value="VACUOLAR PROTEIN SORTING-ASSOCIATED PROTEIN 17"/>
    <property type="match status" value="1"/>
</dbReference>
<feature type="compositionally biased region" description="Low complexity" evidence="1">
    <location>
        <begin position="30"/>
        <end position="41"/>
    </location>
</feature>
<dbReference type="STRING" id="200324.A0A2N5UKH1"/>
<dbReference type="Gene3D" id="1.20.1270.60">
    <property type="entry name" value="Arfaptin homology (AH) domain/BAR domain"/>
    <property type="match status" value="1"/>
</dbReference>
<feature type="region of interest" description="Disordered" evidence="1">
    <location>
        <begin position="1"/>
        <end position="122"/>
    </location>
</feature>
<dbReference type="Pfam" id="PF00787">
    <property type="entry name" value="PX"/>
    <property type="match status" value="1"/>
</dbReference>
<feature type="compositionally biased region" description="Polar residues" evidence="1">
    <location>
        <begin position="1"/>
        <end position="24"/>
    </location>
</feature>
<protein>
    <recommendedName>
        <fullName evidence="2">PX domain-containing protein</fullName>
    </recommendedName>
</protein>
<dbReference type="FunFam" id="1.20.1270.60:FF:000155">
    <property type="entry name" value="Uncharacterized protein"/>
    <property type="match status" value="1"/>
</dbReference>
<dbReference type="InterPro" id="IPR027267">
    <property type="entry name" value="AH/BAR_dom_sf"/>
</dbReference>
<dbReference type="EMBL" id="PGCJ01000210">
    <property type="protein sequence ID" value="PLW38269.1"/>
    <property type="molecule type" value="Genomic_DNA"/>
</dbReference>
<dbReference type="PANTHER" id="PTHR47433">
    <property type="entry name" value="VACUOLAR PROTEIN SORTING-ASSOCIATED PROTEIN 17"/>
    <property type="match status" value="1"/>
</dbReference>